<dbReference type="Pfam" id="PF00497">
    <property type="entry name" value="SBP_bac_3"/>
    <property type="match status" value="1"/>
</dbReference>
<feature type="chain" id="PRO_5012799967" description="Solute-binding protein family 3/N-terminal domain-containing protein" evidence="2">
    <location>
        <begin position="30"/>
        <end position="277"/>
    </location>
</feature>
<feature type="domain" description="Solute-binding protein family 3/N-terminal" evidence="3">
    <location>
        <begin position="41"/>
        <end position="273"/>
    </location>
</feature>
<sequence>MRRLQAGTLRAAVHGLICAAALCVGLAQAAPPLTPSVCSRELSVGWDSWPPYHYLSARQQLDGYSVAVLNEAARRTGCRLNYQQMPWPRTLLSLKNGLVDLAMEALKTPERESFARFVWAYSPTTVRLWGLRSHVAQWPTHRLEDLGKHGKLILGVTRGDSYGTNIDAWLKQPPPTVSVDIGPTLDINVQKLRAKRLDLLLANSATMRAALQAQATEPEVVPLAPVWNTGGAYFIFSKSSVPRPVVEAFQQALTGMRRDGSIQALYQQHFEAPYPEE</sequence>
<dbReference type="PANTHER" id="PTHR35936">
    <property type="entry name" value="MEMBRANE-BOUND LYTIC MUREIN TRANSGLYCOSYLASE F"/>
    <property type="match status" value="1"/>
</dbReference>
<dbReference type="Proteomes" id="UP000192721">
    <property type="component" value="Unassembled WGS sequence"/>
</dbReference>
<evidence type="ECO:0000256" key="1">
    <source>
        <dbReference type="ARBA" id="ARBA00022729"/>
    </source>
</evidence>
<dbReference type="AlphaFoldDB" id="A0A1W0CI46"/>
<dbReference type="PANTHER" id="PTHR35936:SF25">
    <property type="entry name" value="ABC TRANSPORTER SUBSTRATE-BINDING PROTEIN"/>
    <property type="match status" value="1"/>
</dbReference>
<dbReference type="Gene3D" id="3.40.190.10">
    <property type="entry name" value="Periplasmic binding protein-like II"/>
    <property type="match status" value="2"/>
</dbReference>
<organism evidence="4 5">
    <name type="scientific">Chromobacterium haemolyticum</name>
    <dbReference type="NCBI Taxonomy" id="394935"/>
    <lineage>
        <taxon>Bacteria</taxon>
        <taxon>Pseudomonadati</taxon>
        <taxon>Pseudomonadota</taxon>
        <taxon>Betaproteobacteria</taxon>
        <taxon>Neisseriales</taxon>
        <taxon>Chromobacteriaceae</taxon>
        <taxon>Chromobacterium</taxon>
    </lineage>
</organism>
<gene>
    <name evidence="4" type="ORF">B0T45_18985</name>
</gene>
<reference evidence="4 5" key="1">
    <citation type="submission" date="2017-02" db="EMBL/GenBank/DDBJ databases">
        <title>Chromobacterium haemolyticum H5244.</title>
        <authorList>
            <person name="Gulvik C.A."/>
        </authorList>
    </citation>
    <scope>NUCLEOTIDE SEQUENCE [LARGE SCALE GENOMIC DNA]</scope>
    <source>
        <strain evidence="4 5">H5244</strain>
    </source>
</reference>
<accession>A0A1W0CI46</accession>
<dbReference type="SMART" id="SM00062">
    <property type="entry name" value="PBPb"/>
    <property type="match status" value="1"/>
</dbReference>
<dbReference type="InterPro" id="IPR001638">
    <property type="entry name" value="Solute-binding_3/MltF_N"/>
</dbReference>
<dbReference type="RefSeq" id="WP_081556552.1">
    <property type="nucleotide sequence ID" value="NZ_MUKV01000033.1"/>
</dbReference>
<proteinExistence type="predicted"/>
<evidence type="ECO:0000256" key="2">
    <source>
        <dbReference type="SAM" id="SignalP"/>
    </source>
</evidence>
<comment type="caution">
    <text evidence="4">The sequence shown here is derived from an EMBL/GenBank/DDBJ whole genome shotgun (WGS) entry which is preliminary data.</text>
</comment>
<evidence type="ECO:0000259" key="3">
    <source>
        <dbReference type="SMART" id="SM00062"/>
    </source>
</evidence>
<keyword evidence="1 2" id="KW-0732">Signal</keyword>
<dbReference type="EMBL" id="MUKV01000033">
    <property type="protein sequence ID" value="OQS34328.1"/>
    <property type="molecule type" value="Genomic_DNA"/>
</dbReference>
<feature type="signal peptide" evidence="2">
    <location>
        <begin position="1"/>
        <end position="29"/>
    </location>
</feature>
<evidence type="ECO:0000313" key="4">
    <source>
        <dbReference type="EMBL" id="OQS34328.1"/>
    </source>
</evidence>
<name>A0A1W0CI46_9NEIS</name>
<dbReference type="SUPFAM" id="SSF53850">
    <property type="entry name" value="Periplasmic binding protein-like II"/>
    <property type="match status" value="1"/>
</dbReference>
<protein>
    <recommendedName>
        <fullName evidence="3">Solute-binding protein family 3/N-terminal domain-containing protein</fullName>
    </recommendedName>
</protein>
<evidence type="ECO:0000313" key="5">
    <source>
        <dbReference type="Proteomes" id="UP000192721"/>
    </source>
</evidence>